<keyword evidence="9 17" id="KW-0067">ATP-binding</keyword>
<dbReference type="CDD" id="cd00028">
    <property type="entry name" value="B_lectin"/>
    <property type="match status" value="1"/>
</dbReference>
<dbReference type="CDD" id="cd01098">
    <property type="entry name" value="PAN_AP_plant"/>
    <property type="match status" value="1"/>
</dbReference>
<proteinExistence type="inferred from homology"/>
<dbReference type="InterPro" id="IPR011009">
    <property type="entry name" value="Kinase-like_dom_sf"/>
</dbReference>
<dbReference type="FunFam" id="1.10.510.10:FF:000060">
    <property type="entry name" value="G-type lectin S-receptor-like serine/threonine-protein kinase"/>
    <property type="match status" value="1"/>
</dbReference>
<dbReference type="InterPro" id="IPR001245">
    <property type="entry name" value="Ser-Thr/Tyr_kinase_cat_dom"/>
</dbReference>
<evidence type="ECO:0000313" key="22">
    <source>
        <dbReference type="EMBL" id="KAK6785513.1"/>
    </source>
</evidence>
<keyword evidence="10 18" id="KW-1133">Transmembrane helix</keyword>
<keyword evidence="7 17" id="KW-0547">Nucleotide-binding</keyword>
<dbReference type="SUPFAM" id="SSF51110">
    <property type="entry name" value="alpha-D-mannose-specific plant lectins"/>
    <property type="match status" value="1"/>
</dbReference>
<sequence>MLRLKGLQIGNSSESMKGLFSLCICCQFLFILVTSAALDTITTDKSVRDGDTIVSAGGIYELGFFSPGNSKNRYVGIWYKKISPRTVVWVANRDIPLNDASGVLTLNPNGILVLVDTSNVSIWSSNSSRSLKNPKAQLLDSANLVVSDGNDRDQGINFAWQSFDYPGNTLLPGMKVGIDLVTGMDRYVTSWKSTDDPTPGEYVDRVDSHGYPQLFLLRNSSVVFSSGPWTGAAFSSSPSNKPSLYYTFEFVINQQEIYFKYELKNDSMPTRVVLNPDGMIQHLIWIEHTQSWFLYLTAQLDNCDRFGLCGPYSSCNINNSPPCDCLKGFEPRYPQDSAEDWSSGCVRRTSLNCSHDGFLKFTGIKMPDSRNSWYNERMNLEDCEKMCLADCNCTAYSDLDVRNGGSGCILWFGELIDIREFSQNEQNLYVRIAASELDRTRRRKRSVLIGVISAVVATLILSLLAWFYFQRRKRRRIGECILTGSKVENEDMELPLFDLVTVTSSTGNFSSANVIGEGGFGPVYKGILPSGQEIAVKRLSKYSLQGIQELKNEIVLISKLQHRNLVKLLGCCLEGEERMLIYEFMPNASLDYFIFDPSRKASLGWKNRFEIAMGISRGLLYLHQDSRLRIIHRDLKTSNILLDSGMNAKISDFGLAKIFGGDQEEGKTKRVIGTYGYMSPEYAVDGKYSVKSDVFSIGVIILEIVSGRKNRKFRHLEHHHNLLGHAWLLWSEGNALELIDECIKESFSESQVLRCVQVGLLCVQKLPEDRPTMASVVFWLGNEGLALPQPKQPGFFIERNSMESTESSTDEVYVSSSVSITVLEPR</sequence>
<accession>A0AAN8TJ09</accession>
<evidence type="ECO:0000256" key="6">
    <source>
        <dbReference type="ARBA" id="ARBA00022729"/>
    </source>
</evidence>
<keyword evidence="5 18" id="KW-0812">Transmembrane</keyword>
<comment type="catalytic activity">
    <reaction evidence="16 17">
        <text>L-seryl-[protein] + ATP = O-phospho-L-seryl-[protein] + ADP + H(+)</text>
        <dbReference type="Rhea" id="RHEA:17989"/>
        <dbReference type="Rhea" id="RHEA-COMP:9863"/>
        <dbReference type="Rhea" id="RHEA-COMP:11604"/>
        <dbReference type="ChEBI" id="CHEBI:15378"/>
        <dbReference type="ChEBI" id="CHEBI:29999"/>
        <dbReference type="ChEBI" id="CHEBI:30616"/>
        <dbReference type="ChEBI" id="CHEBI:83421"/>
        <dbReference type="ChEBI" id="CHEBI:456216"/>
        <dbReference type="EC" id="2.7.11.1"/>
    </reaction>
</comment>
<keyword evidence="13" id="KW-0675">Receptor</keyword>
<dbReference type="SMART" id="SM00108">
    <property type="entry name" value="B_lectin"/>
    <property type="match status" value="1"/>
</dbReference>
<feature type="domain" description="Protein kinase" evidence="19">
    <location>
        <begin position="509"/>
        <end position="785"/>
    </location>
</feature>
<reference evidence="22 23" key="1">
    <citation type="submission" date="2024-02" db="EMBL/GenBank/DDBJ databases">
        <title>de novo genome assembly of Solanum bulbocastanum strain 11H21.</title>
        <authorList>
            <person name="Hosaka A.J."/>
        </authorList>
    </citation>
    <scope>NUCLEOTIDE SEQUENCE [LARGE SCALE GENOMIC DNA]</scope>
    <source>
        <tissue evidence="22">Young leaves</tissue>
    </source>
</reference>
<keyword evidence="11 18" id="KW-0472">Membrane</keyword>
<evidence type="ECO:0000259" key="21">
    <source>
        <dbReference type="PROSITE" id="PS50948"/>
    </source>
</evidence>
<keyword evidence="8 17" id="KW-0418">Kinase</keyword>
<dbReference type="GO" id="GO:0048544">
    <property type="term" value="P:recognition of pollen"/>
    <property type="evidence" value="ECO:0007669"/>
    <property type="project" value="InterPro"/>
</dbReference>
<dbReference type="PROSITE" id="PS50948">
    <property type="entry name" value="PAN"/>
    <property type="match status" value="1"/>
</dbReference>
<keyword evidence="12" id="KW-1015">Disulfide bond</keyword>
<evidence type="ECO:0000256" key="2">
    <source>
        <dbReference type="ARBA" id="ARBA00022527"/>
    </source>
</evidence>
<feature type="transmembrane region" description="Helical" evidence="18">
    <location>
        <begin position="447"/>
        <end position="469"/>
    </location>
</feature>
<evidence type="ECO:0000256" key="7">
    <source>
        <dbReference type="ARBA" id="ARBA00022741"/>
    </source>
</evidence>
<evidence type="ECO:0000256" key="16">
    <source>
        <dbReference type="ARBA" id="ARBA00048679"/>
    </source>
</evidence>
<dbReference type="InterPro" id="IPR000719">
    <property type="entry name" value="Prot_kinase_dom"/>
</dbReference>
<dbReference type="EMBL" id="JBANQN010000007">
    <property type="protein sequence ID" value="KAK6785513.1"/>
    <property type="molecule type" value="Genomic_DNA"/>
</dbReference>
<dbReference type="PROSITE" id="PS50927">
    <property type="entry name" value="BULB_LECTIN"/>
    <property type="match status" value="1"/>
</dbReference>
<dbReference type="FunFam" id="3.30.200.20:FF:000195">
    <property type="entry name" value="G-type lectin S-receptor-like serine/threonine-protein kinase"/>
    <property type="match status" value="1"/>
</dbReference>
<dbReference type="CDD" id="cd14066">
    <property type="entry name" value="STKc_IRAK"/>
    <property type="match status" value="1"/>
</dbReference>
<dbReference type="InterPro" id="IPR021820">
    <property type="entry name" value="S-locus_recpt_kinase_C"/>
</dbReference>
<dbReference type="Pfam" id="PF07714">
    <property type="entry name" value="PK_Tyr_Ser-Thr"/>
    <property type="match status" value="1"/>
</dbReference>
<comment type="catalytic activity">
    <reaction evidence="15 17">
        <text>L-threonyl-[protein] + ATP = O-phospho-L-threonyl-[protein] + ADP + H(+)</text>
        <dbReference type="Rhea" id="RHEA:46608"/>
        <dbReference type="Rhea" id="RHEA-COMP:11060"/>
        <dbReference type="Rhea" id="RHEA-COMP:11605"/>
        <dbReference type="ChEBI" id="CHEBI:15378"/>
        <dbReference type="ChEBI" id="CHEBI:30013"/>
        <dbReference type="ChEBI" id="CHEBI:30616"/>
        <dbReference type="ChEBI" id="CHEBI:61977"/>
        <dbReference type="ChEBI" id="CHEBI:456216"/>
        <dbReference type="EC" id="2.7.11.1"/>
    </reaction>
</comment>
<feature type="domain" description="Apple" evidence="21">
    <location>
        <begin position="353"/>
        <end position="434"/>
    </location>
</feature>
<dbReference type="PIRSF" id="PIRSF000641">
    <property type="entry name" value="SRK"/>
    <property type="match status" value="1"/>
</dbReference>
<dbReference type="GO" id="GO:0005524">
    <property type="term" value="F:ATP binding"/>
    <property type="evidence" value="ECO:0007669"/>
    <property type="project" value="UniProtKB-KW"/>
</dbReference>
<dbReference type="PROSITE" id="PS50011">
    <property type="entry name" value="PROTEIN_KINASE_DOM"/>
    <property type="match status" value="1"/>
</dbReference>
<dbReference type="PANTHER" id="PTHR32444">
    <property type="entry name" value="BULB-TYPE LECTIN DOMAIN-CONTAINING PROTEIN"/>
    <property type="match status" value="1"/>
</dbReference>
<evidence type="ECO:0000259" key="20">
    <source>
        <dbReference type="PROSITE" id="PS50927"/>
    </source>
</evidence>
<evidence type="ECO:0000256" key="14">
    <source>
        <dbReference type="ARBA" id="ARBA00023180"/>
    </source>
</evidence>
<evidence type="ECO:0000256" key="15">
    <source>
        <dbReference type="ARBA" id="ARBA00047899"/>
    </source>
</evidence>
<name>A0AAN8TJ09_SOLBU</name>
<evidence type="ECO:0000256" key="10">
    <source>
        <dbReference type="ARBA" id="ARBA00022989"/>
    </source>
</evidence>
<evidence type="ECO:0000256" key="17">
    <source>
        <dbReference type="PIRNR" id="PIRNR000641"/>
    </source>
</evidence>
<evidence type="ECO:0000313" key="23">
    <source>
        <dbReference type="Proteomes" id="UP001371456"/>
    </source>
</evidence>
<dbReference type="Pfam" id="PF08276">
    <property type="entry name" value="PAN_2"/>
    <property type="match status" value="1"/>
</dbReference>
<protein>
    <recommendedName>
        <fullName evidence="17">Receptor-like serine/threonine-protein kinase</fullName>
        <ecNumber evidence="17">2.7.11.1</ecNumber>
    </recommendedName>
</protein>
<keyword evidence="23" id="KW-1185">Reference proteome</keyword>
<evidence type="ECO:0000256" key="4">
    <source>
        <dbReference type="ARBA" id="ARBA00022679"/>
    </source>
</evidence>
<dbReference type="InterPro" id="IPR003609">
    <property type="entry name" value="Pan_app"/>
</dbReference>
<keyword evidence="14" id="KW-0325">Glycoprotein</keyword>
<keyword evidence="4 17" id="KW-0808">Transferase</keyword>
<dbReference type="GO" id="GO:0004674">
    <property type="term" value="F:protein serine/threonine kinase activity"/>
    <property type="evidence" value="ECO:0007669"/>
    <property type="project" value="UniProtKB-KW"/>
</dbReference>
<dbReference type="InterPro" id="IPR024171">
    <property type="entry name" value="SRK-like_kinase"/>
</dbReference>
<dbReference type="Gene3D" id="1.10.510.10">
    <property type="entry name" value="Transferase(Phosphotransferase) domain 1"/>
    <property type="match status" value="1"/>
</dbReference>
<dbReference type="InterPro" id="IPR036426">
    <property type="entry name" value="Bulb-type_lectin_dom_sf"/>
</dbReference>
<evidence type="ECO:0000256" key="1">
    <source>
        <dbReference type="ARBA" id="ARBA00004479"/>
    </source>
</evidence>
<keyword evidence="2 17" id="KW-0723">Serine/threonine-protein kinase</keyword>
<dbReference type="Gene3D" id="2.90.10.10">
    <property type="entry name" value="Bulb-type lectin domain"/>
    <property type="match status" value="1"/>
</dbReference>
<evidence type="ECO:0000256" key="13">
    <source>
        <dbReference type="ARBA" id="ARBA00023170"/>
    </source>
</evidence>
<dbReference type="FunFam" id="3.50.4.10:FF:000002">
    <property type="entry name" value="G-type lectin S-receptor-like serine/threonine-protein kinase"/>
    <property type="match status" value="1"/>
</dbReference>
<comment type="similarity">
    <text evidence="17">Belongs to the protein kinase superfamily. Ser/Thr protein kinase family.</text>
</comment>
<evidence type="ECO:0000256" key="8">
    <source>
        <dbReference type="ARBA" id="ARBA00022777"/>
    </source>
</evidence>
<dbReference type="FunFam" id="2.90.10.10:FF:000004">
    <property type="entry name" value="G-type lectin S-receptor-like serine/threonine-protein kinase"/>
    <property type="match status" value="1"/>
</dbReference>
<organism evidence="22 23">
    <name type="scientific">Solanum bulbocastanum</name>
    <name type="common">Wild potato</name>
    <dbReference type="NCBI Taxonomy" id="147425"/>
    <lineage>
        <taxon>Eukaryota</taxon>
        <taxon>Viridiplantae</taxon>
        <taxon>Streptophyta</taxon>
        <taxon>Embryophyta</taxon>
        <taxon>Tracheophyta</taxon>
        <taxon>Spermatophyta</taxon>
        <taxon>Magnoliopsida</taxon>
        <taxon>eudicotyledons</taxon>
        <taxon>Gunneridae</taxon>
        <taxon>Pentapetalae</taxon>
        <taxon>asterids</taxon>
        <taxon>lamiids</taxon>
        <taxon>Solanales</taxon>
        <taxon>Solanaceae</taxon>
        <taxon>Solanoideae</taxon>
        <taxon>Solaneae</taxon>
        <taxon>Solanum</taxon>
    </lineage>
</organism>
<dbReference type="PROSITE" id="PS00108">
    <property type="entry name" value="PROTEIN_KINASE_ST"/>
    <property type="match status" value="1"/>
</dbReference>
<dbReference type="SMART" id="SM00473">
    <property type="entry name" value="PAN_AP"/>
    <property type="match status" value="1"/>
</dbReference>
<gene>
    <name evidence="22" type="ORF">RDI58_018968</name>
</gene>
<evidence type="ECO:0000259" key="19">
    <source>
        <dbReference type="PROSITE" id="PS50011"/>
    </source>
</evidence>
<keyword evidence="6" id="KW-0732">Signal</keyword>
<keyword evidence="3" id="KW-0597">Phosphoprotein</keyword>
<dbReference type="InterPro" id="IPR001480">
    <property type="entry name" value="Bulb-type_lectin_dom"/>
</dbReference>
<dbReference type="InterPro" id="IPR008271">
    <property type="entry name" value="Ser/Thr_kinase_AS"/>
</dbReference>
<dbReference type="Proteomes" id="UP001371456">
    <property type="component" value="Unassembled WGS sequence"/>
</dbReference>
<dbReference type="Pfam" id="PF00954">
    <property type="entry name" value="S_locus_glycop"/>
    <property type="match status" value="1"/>
</dbReference>
<evidence type="ECO:0000256" key="18">
    <source>
        <dbReference type="SAM" id="Phobius"/>
    </source>
</evidence>
<comment type="caution">
    <text evidence="22">The sequence shown here is derived from an EMBL/GenBank/DDBJ whole genome shotgun (WGS) entry which is preliminary data.</text>
</comment>
<evidence type="ECO:0000256" key="12">
    <source>
        <dbReference type="ARBA" id="ARBA00023157"/>
    </source>
</evidence>
<dbReference type="InterPro" id="IPR000858">
    <property type="entry name" value="S_locus_glycoprot_dom"/>
</dbReference>
<dbReference type="SUPFAM" id="SSF56112">
    <property type="entry name" value="Protein kinase-like (PK-like)"/>
    <property type="match status" value="1"/>
</dbReference>
<dbReference type="Pfam" id="PF01453">
    <property type="entry name" value="B_lectin"/>
    <property type="match status" value="1"/>
</dbReference>
<evidence type="ECO:0000256" key="11">
    <source>
        <dbReference type="ARBA" id="ARBA00023136"/>
    </source>
</evidence>
<dbReference type="Pfam" id="PF11883">
    <property type="entry name" value="DUF3403"/>
    <property type="match status" value="1"/>
</dbReference>
<evidence type="ECO:0000256" key="9">
    <source>
        <dbReference type="ARBA" id="ARBA00022840"/>
    </source>
</evidence>
<dbReference type="PANTHER" id="PTHR32444:SF235">
    <property type="entry name" value="OS01G0783900 PROTEIN"/>
    <property type="match status" value="1"/>
</dbReference>
<dbReference type="EC" id="2.7.11.1" evidence="17"/>
<evidence type="ECO:0000256" key="3">
    <source>
        <dbReference type="ARBA" id="ARBA00022553"/>
    </source>
</evidence>
<feature type="domain" description="Bulb-type lectin" evidence="20">
    <location>
        <begin position="38"/>
        <end position="159"/>
    </location>
</feature>
<dbReference type="AlphaFoldDB" id="A0AAN8TJ09"/>
<dbReference type="GO" id="GO:0016020">
    <property type="term" value="C:membrane"/>
    <property type="evidence" value="ECO:0007669"/>
    <property type="project" value="UniProtKB-SubCell"/>
</dbReference>
<dbReference type="Gene3D" id="3.50.4.10">
    <property type="entry name" value="Hepatocyte Growth Factor"/>
    <property type="match status" value="1"/>
</dbReference>
<comment type="subcellular location">
    <subcellularLocation>
        <location evidence="1">Membrane</location>
        <topology evidence="1">Single-pass type I membrane protein</topology>
    </subcellularLocation>
</comment>
<dbReference type="SMART" id="SM00220">
    <property type="entry name" value="S_TKc"/>
    <property type="match status" value="1"/>
</dbReference>
<evidence type="ECO:0000256" key="5">
    <source>
        <dbReference type="ARBA" id="ARBA00022692"/>
    </source>
</evidence>
<dbReference type="Gene3D" id="3.30.200.20">
    <property type="entry name" value="Phosphorylase Kinase, domain 1"/>
    <property type="match status" value="1"/>
</dbReference>